<feature type="domain" description="TLDc" evidence="6">
    <location>
        <begin position="157"/>
        <end position="319"/>
    </location>
</feature>
<protein>
    <submittedName>
        <fullName evidence="7">BTB/POZ protein</fullName>
    </submittedName>
</protein>
<feature type="compositionally biased region" description="Basic and acidic residues" evidence="4">
    <location>
        <begin position="561"/>
        <end position="586"/>
    </location>
</feature>
<dbReference type="GO" id="GO:0005634">
    <property type="term" value="C:nucleus"/>
    <property type="evidence" value="ECO:0007669"/>
    <property type="project" value="TreeGrafter"/>
</dbReference>
<evidence type="ECO:0000256" key="3">
    <source>
        <dbReference type="PROSITE-ProRule" id="PRU00519"/>
    </source>
</evidence>
<organism evidence="7 8">
    <name type="scientific">Rhizophagus clarus</name>
    <dbReference type="NCBI Taxonomy" id="94130"/>
    <lineage>
        <taxon>Eukaryota</taxon>
        <taxon>Fungi</taxon>
        <taxon>Fungi incertae sedis</taxon>
        <taxon>Mucoromycota</taxon>
        <taxon>Glomeromycotina</taxon>
        <taxon>Glomeromycetes</taxon>
        <taxon>Glomerales</taxon>
        <taxon>Glomeraceae</taxon>
        <taxon>Rhizophagus</taxon>
    </lineage>
</organism>
<dbReference type="Proteomes" id="UP000615446">
    <property type="component" value="Unassembled WGS sequence"/>
</dbReference>
<dbReference type="EMBL" id="BLAL01000073">
    <property type="protein sequence ID" value="GES83691.1"/>
    <property type="molecule type" value="Genomic_DNA"/>
</dbReference>
<dbReference type="InterPro" id="IPR011705">
    <property type="entry name" value="BACK"/>
</dbReference>
<dbReference type="Gene3D" id="3.30.710.10">
    <property type="entry name" value="Potassium Channel Kv1.1, Chain A"/>
    <property type="match status" value="2"/>
</dbReference>
<dbReference type="AlphaFoldDB" id="A0A8H3QLD6"/>
<feature type="domain" description="EF-1-gamma C-terminal" evidence="5">
    <location>
        <begin position="593"/>
        <end position="750"/>
    </location>
</feature>
<accession>A0A8H3QLD6</accession>
<keyword evidence="2 3" id="KW-0648">Protein biosynthesis</keyword>
<dbReference type="InterPro" id="IPR050802">
    <property type="entry name" value="EF-GSTs"/>
</dbReference>
<dbReference type="SUPFAM" id="SSF89942">
    <property type="entry name" value="eEF1-gamma domain"/>
    <property type="match status" value="1"/>
</dbReference>
<name>A0A8H3QLD6_9GLOM</name>
<sequence>MNYNGLESDDPPYDRSILCNLENDGTLTHIKLPNILPEIFQIILRYIYGGNLSLDKYDTSDIIKILVAARELSLQELIPYLQSFLIKNKNTLQRCIPNIKFIKFTSKEFLKKVYPYKKVIPKELFKSLIERFLDNDYNPSDNLEQNLIASHGSIDSKIITIQHAELISKWIDKLDIMDEKKSFYDFKLIFRGSRDGFTPKKFHEICDNQSRTVTIVKVKDSNEILGGYNPIEWKSVYGFGITNNSFIFSFMNNNINDHIISRVKKEVYAINYWDRYGPSFGRSDLIINGTTFNSKSNYCRKIFYEKKIREASTNIQKYSSHFYIEILNDNEYYDIIIEVGNDPYVKAFRAHMITNILPEIFQIILGYIYGGNISLDEYESSDILKILIAANALSLQELIPHLQLFLINNKRKWLEQNFSSICQISFENESFLDFQKFCTKLISKKPEKIFNSPDFTLISENTLISLIRNNNLEMSEVQVWEHVLKWGIAQNPGLSSDPSNYSKDDFNALKNTLQQCIPFIKFFTLTSKEFLNNVFPYREILPNDLYMNLLKLFLNNDYNPSDEKSKPKKEKEAQPNEVDVKEEKPALKAKPKPKIKQYLLSPGSFDLNQWKRVYSNNDTRSTAIDWFWEHFDPKNYSIWRVDYRYNDELTKVFMSSNLIGGFFIRLERARKCAFGSLVVLGEDHANSIAGYFVIPGQEIPEEIYSVADFESYTFRKVDHTDPSVKSNFEDYIAWDGHLDGKKFADGKIFK</sequence>
<dbReference type="Gene3D" id="1.25.40.420">
    <property type="match status" value="1"/>
</dbReference>
<dbReference type="PROSITE" id="PS50040">
    <property type="entry name" value="EF1G_C"/>
    <property type="match status" value="1"/>
</dbReference>
<dbReference type="Pfam" id="PF00651">
    <property type="entry name" value="BTB"/>
    <property type="match status" value="2"/>
</dbReference>
<dbReference type="Pfam" id="PF07707">
    <property type="entry name" value="BACK"/>
    <property type="match status" value="1"/>
</dbReference>
<dbReference type="SUPFAM" id="SSF54695">
    <property type="entry name" value="POZ domain"/>
    <property type="match status" value="2"/>
</dbReference>
<dbReference type="PANTHER" id="PTHR43986">
    <property type="entry name" value="ELONGATION FACTOR 1-GAMMA"/>
    <property type="match status" value="1"/>
</dbReference>
<evidence type="ECO:0000313" key="7">
    <source>
        <dbReference type="EMBL" id="GES83691.1"/>
    </source>
</evidence>
<feature type="region of interest" description="Disordered" evidence="4">
    <location>
        <begin position="560"/>
        <end position="586"/>
    </location>
</feature>
<comment type="caution">
    <text evidence="7">The sequence shown here is derived from an EMBL/GenBank/DDBJ whole genome shotgun (WGS) entry which is preliminary data.</text>
</comment>
<evidence type="ECO:0000259" key="5">
    <source>
        <dbReference type="PROSITE" id="PS50040"/>
    </source>
</evidence>
<gene>
    <name evidence="7" type="ORF">RCL2_001084500</name>
</gene>
<evidence type="ECO:0000313" key="8">
    <source>
        <dbReference type="Proteomes" id="UP000615446"/>
    </source>
</evidence>
<dbReference type="InterPro" id="IPR006571">
    <property type="entry name" value="TLDc_dom"/>
</dbReference>
<dbReference type="Gene3D" id="3.30.70.1010">
    <property type="entry name" value="Translation elongation factor EF1B, gamma chain, conserved domain"/>
    <property type="match status" value="1"/>
</dbReference>
<reference evidence="7" key="1">
    <citation type="submission" date="2019-10" db="EMBL/GenBank/DDBJ databases">
        <title>Conservation and host-specific expression of non-tandemly repeated heterogenous ribosome RNA gene in arbuscular mycorrhizal fungi.</title>
        <authorList>
            <person name="Maeda T."/>
            <person name="Kobayashi Y."/>
            <person name="Nakagawa T."/>
            <person name="Ezawa T."/>
            <person name="Yamaguchi K."/>
            <person name="Bino T."/>
            <person name="Nishimoto Y."/>
            <person name="Shigenobu S."/>
            <person name="Kawaguchi M."/>
        </authorList>
    </citation>
    <scope>NUCLEOTIDE SEQUENCE</scope>
    <source>
        <strain evidence="7">HR1</strain>
    </source>
</reference>
<dbReference type="InterPro" id="IPR011333">
    <property type="entry name" value="SKP1/BTB/POZ_sf"/>
</dbReference>
<evidence type="ECO:0000256" key="1">
    <source>
        <dbReference type="ARBA" id="ARBA00022768"/>
    </source>
</evidence>
<dbReference type="CDD" id="cd18186">
    <property type="entry name" value="BTB_POZ_ZBTB_KLHL-like"/>
    <property type="match status" value="2"/>
</dbReference>
<dbReference type="GO" id="GO:0003746">
    <property type="term" value="F:translation elongation factor activity"/>
    <property type="evidence" value="ECO:0007669"/>
    <property type="project" value="UniProtKB-UniRule"/>
</dbReference>
<dbReference type="InterPro" id="IPR000210">
    <property type="entry name" value="BTB/POZ_dom"/>
</dbReference>
<dbReference type="FunFam" id="3.30.70.1010:FF:000001">
    <property type="entry name" value="Elongation factor 1-gamma 1"/>
    <property type="match status" value="1"/>
</dbReference>
<evidence type="ECO:0000256" key="2">
    <source>
        <dbReference type="ARBA" id="ARBA00022917"/>
    </source>
</evidence>
<evidence type="ECO:0000256" key="4">
    <source>
        <dbReference type="SAM" id="MobiDB-lite"/>
    </source>
</evidence>
<keyword evidence="1 3" id="KW-0251">Elongation factor</keyword>
<dbReference type="Pfam" id="PF07534">
    <property type="entry name" value="TLD"/>
    <property type="match status" value="1"/>
</dbReference>
<dbReference type="PANTHER" id="PTHR43986:SF1">
    <property type="entry name" value="ELONGATION FACTOR 1-GAMMA"/>
    <property type="match status" value="1"/>
</dbReference>
<dbReference type="Pfam" id="PF00647">
    <property type="entry name" value="EF1G"/>
    <property type="match status" value="1"/>
</dbReference>
<dbReference type="OrthoDB" id="2359193at2759"/>
<dbReference type="SMART" id="SM01183">
    <property type="entry name" value="EF1G"/>
    <property type="match status" value="1"/>
</dbReference>
<dbReference type="PROSITE" id="PS51886">
    <property type="entry name" value="TLDC"/>
    <property type="match status" value="1"/>
</dbReference>
<dbReference type="GO" id="GO:0005737">
    <property type="term" value="C:cytoplasm"/>
    <property type="evidence" value="ECO:0007669"/>
    <property type="project" value="TreeGrafter"/>
</dbReference>
<dbReference type="InterPro" id="IPR036433">
    <property type="entry name" value="EF1B_G_C_sf"/>
</dbReference>
<proteinExistence type="predicted"/>
<dbReference type="InterPro" id="IPR001662">
    <property type="entry name" value="EF1B_G_C"/>
</dbReference>
<evidence type="ECO:0000259" key="6">
    <source>
        <dbReference type="PROSITE" id="PS51886"/>
    </source>
</evidence>